<gene>
    <name evidence="1" type="ordered locus">Hden_1211</name>
</gene>
<sequence>MAVVDIRGAMKHGLVDIAVKQISDEILARLRSKFPGDKARFNEIRETIADLCKEFGHPGAVSVREENGRAIFVMTDPVKLLLMAAKMKSEKP</sequence>
<reference evidence="2" key="1">
    <citation type="journal article" date="2011" name="J. Bacteriol.">
        <title>Genome sequences of eight morphologically diverse alphaproteobacteria.</title>
        <authorList>
            <consortium name="US DOE Joint Genome Institute"/>
            <person name="Brown P.J."/>
            <person name="Kysela D.T."/>
            <person name="Buechlein A."/>
            <person name="Hemmerich C."/>
            <person name="Brun Y.V."/>
        </authorList>
    </citation>
    <scope>NUCLEOTIDE SEQUENCE [LARGE SCALE GENOMIC DNA]</scope>
    <source>
        <strain evidence="2">ATCC 51888 / DSM 1869 / NCIB 11706 / TK 0415</strain>
    </source>
</reference>
<organism evidence="1 2">
    <name type="scientific">Hyphomicrobium denitrificans (strain ATCC 51888 / DSM 1869 / NCIMB 11706 / TK 0415)</name>
    <dbReference type="NCBI Taxonomy" id="582899"/>
    <lineage>
        <taxon>Bacteria</taxon>
        <taxon>Pseudomonadati</taxon>
        <taxon>Pseudomonadota</taxon>
        <taxon>Alphaproteobacteria</taxon>
        <taxon>Hyphomicrobiales</taxon>
        <taxon>Hyphomicrobiaceae</taxon>
        <taxon>Hyphomicrobium</taxon>
    </lineage>
</organism>
<evidence type="ECO:0000313" key="1">
    <source>
        <dbReference type="EMBL" id="ADJ23023.1"/>
    </source>
</evidence>
<name>D8JWB0_HYPDA</name>
<dbReference type="KEGG" id="hdn:Hden_1211"/>
<protein>
    <submittedName>
        <fullName evidence="1">Uncharacterized protein</fullName>
    </submittedName>
</protein>
<dbReference type="EMBL" id="CP002083">
    <property type="protein sequence ID" value="ADJ23023.1"/>
    <property type="molecule type" value="Genomic_DNA"/>
</dbReference>
<accession>D8JWB0</accession>
<dbReference type="HOGENOM" id="CLU_2409293_0_0_5"/>
<keyword evidence="2" id="KW-1185">Reference proteome</keyword>
<evidence type="ECO:0000313" key="2">
    <source>
        <dbReference type="Proteomes" id="UP000002033"/>
    </source>
</evidence>
<dbReference type="AlphaFoldDB" id="D8JWB0"/>
<dbReference type="STRING" id="582899.Hden_1211"/>
<proteinExistence type="predicted"/>
<dbReference type="Proteomes" id="UP000002033">
    <property type="component" value="Chromosome"/>
</dbReference>